<sequence length="345" mass="39964">MKPLFIADKKLKFIYKQIQQQIGGEPKDGLNRGMQLKGTHINGHVHGISFSNTISYIKYNVSLKEDLAVKVKSAHPNSSLYFMYCNKGSFLHIKQHGNSYKKIYENQTVVLKAGKAGIRFIIPKNQTNDVTIVKFNPKGYLKKEKQWASNLHDFQPVFKILNENDDFSHYGNCNLKIAEIIEQIDKVKETGVLKNIFMEGQVKLLLAFLIQQYINDLRYDTNSFELSNLEIQKVKRISSDIRQSPEKSYSIKKLTSQYAITPPKLQKGFKLMFEKTVTGYIKNSRLEMAEEMIKKREYTISEIVYKIGFSSKSYFSKIFKEKYGCNPKDYQDNIKKSLKNNINEA</sequence>
<dbReference type="PANTHER" id="PTHR47893">
    <property type="entry name" value="REGULATORY PROTEIN PCHR"/>
    <property type="match status" value="1"/>
</dbReference>
<reference evidence="5" key="1">
    <citation type="submission" date="2022-11" db="EMBL/GenBank/DDBJ databases">
        <title>High-quality draft genome sequence of Galbibacter sp. strain CMA-7.</title>
        <authorList>
            <person name="Wei L."/>
            <person name="Dong C."/>
            <person name="Shao Z."/>
        </authorList>
    </citation>
    <scope>NUCLEOTIDE SEQUENCE</scope>
    <source>
        <strain evidence="5">CMA-7</strain>
    </source>
</reference>
<dbReference type="RefSeq" id="WP_277899500.1">
    <property type="nucleotide sequence ID" value="NZ_JAPMUA010000002.1"/>
</dbReference>
<evidence type="ECO:0000256" key="1">
    <source>
        <dbReference type="ARBA" id="ARBA00023015"/>
    </source>
</evidence>
<evidence type="ECO:0000259" key="4">
    <source>
        <dbReference type="PROSITE" id="PS01124"/>
    </source>
</evidence>
<dbReference type="InterPro" id="IPR020449">
    <property type="entry name" value="Tscrpt_reg_AraC-type_HTH"/>
</dbReference>
<name>A0ABT6FPP5_9FLAO</name>
<proteinExistence type="predicted"/>
<feature type="domain" description="HTH araC/xylS-type" evidence="4">
    <location>
        <begin position="235"/>
        <end position="333"/>
    </location>
</feature>
<dbReference type="PANTHER" id="PTHR47893:SF1">
    <property type="entry name" value="REGULATORY PROTEIN PCHR"/>
    <property type="match status" value="1"/>
</dbReference>
<dbReference type="InterPro" id="IPR009057">
    <property type="entry name" value="Homeodomain-like_sf"/>
</dbReference>
<dbReference type="InterPro" id="IPR053142">
    <property type="entry name" value="PchR_regulatory_protein"/>
</dbReference>
<organism evidence="5 6">
    <name type="scientific">Galbibacter pacificus</name>
    <dbReference type="NCBI Taxonomy" id="2996052"/>
    <lineage>
        <taxon>Bacteria</taxon>
        <taxon>Pseudomonadati</taxon>
        <taxon>Bacteroidota</taxon>
        <taxon>Flavobacteriia</taxon>
        <taxon>Flavobacteriales</taxon>
        <taxon>Flavobacteriaceae</taxon>
        <taxon>Galbibacter</taxon>
    </lineage>
</organism>
<evidence type="ECO:0000313" key="5">
    <source>
        <dbReference type="EMBL" id="MDG3585229.1"/>
    </source>
</evidence>
<dbReference type="InterPro" id="IPR018060">
    <property type="entry name" value="HTH_AraC"/>
</dbReference>
<dbReference type="SUPFAM" id="SSF46689">
    <property type="entry name" value="Homeodomain-like"/>
    <property type="match status" value="1"/>
</dbReference>
<dbReference type="SMART" id="SM00342">
    <property type="entry name" value="HTH_ARAC"/>
    <property type="match status" value="1"/>
</dbReference>
<evidence type="ECO:0000256" key="3">
    <source>
        <dbReference type="ARBA" id="ARBA00023163"/>
    </source>
</evidence>
<comment type="caution">
    <text evidence="5">The sequence shown here is derived from an EMBL/GenBank/DDBJ whole genome shotgun (WGS) entry which is preliminary data.</text>
</comment>
<dbReference type="Proteomes" id="UP001153642">
    <property type="component" value="Unassembled WGS sequence"/>
</dbReference>
<accession>A0ABT6FPP5</accession>
<protein>
    <submittedName>
        <fullName evidence="5">AraC family transcriptional regulator</fullName>
    </submittedName>
</protein>
<dbReference type="PROSITE" id="PS01124">
    <property type="entry name" value="HTH_ARAC_FAMILY_2"/>
    <property type="match status" value="1"/>
</dbReference>
<keyword evidence="1" id="KW-0805">Transcription regulation</keyword>
<keyword evidence="2" id="KW-0238">DNA-binding</keyword>
<dbReference type="Gene3D" id="1.10.10.60">
    <property type="entry name" value="Homeodomain-like"/>
    <property type="match status" value="1"/>
</dbReference>
<dbReference type="Pfam" id="PF12833">
    <property type="entry name" value="HTH_18"/>
    <property type="match status" value="1"/>
</dbReference>
<gene>
    <name evidence="5" type="ORF">OSR52_05055</name>
</gene>
<evidence type="ECO:0000313" key="6">
    <source>
        <dbReference type="Proteomes" id="UP001153642"/>
    </source>
</evidence>
<dbReference type="EMBL" id="JAPMUA010000002">
    <property type="protein sequence ID" value="MDG3585229.1"/>
    <property type="molecule type" value="Genomic_DNA"/>
</dbReference>
<keyword evidence="6" id="KW-1185">Reference proteome</keyword>
<evidence type="ECO:0000256" key="2">
    <source>
        <dbReference type="ARBA" id="ARBA00023125"/>
    </source>
</evidence>
<dbReference type="PRINTS" id="PR00032">
    <property type="entry name" value="HTHARAC"/>
</dbReference>
<keyword evidence="3" id="KW-0804">Transcription</keyword>